<protein>
    <submittedName>
        <fullName evidence="7">Rhombosortase</fullName>
    </submittedName>
</protein>
<dbReference type="InterPro" id="IPR050925">
    <property type="entry name" value="Rhomboid_protease_S54"/>
</dbReference>
<keyword evidence="2 5" id="KW-0812">Transmembrane</keyword>
<keyword evidence="8" id="KW-1185">Reference proteome</keyword>
<dbReference type="InterPro" id="IPR035952">
    <property type="entry name" value="Rhomboid-like_sf"/>
</dbReference>
<dbReference type="RefSeq" id="WP_057953228.1">
    <property type="nucleotide sequence ID" value="NZ_CP013118.1"/>
</dbReference>
<evidence type="ECO:0000256" key="4">
    <source>
        <dbReference type="ARBA" id="ARBA00023136"/>
    </source>
</evidence>
<proteinExistence type="predicted"/>
<evidence type="ECO:0000256" key="1">
    <source>
        <dbReference type="ARBA" id="ARBA00004141"/>
    </source>
</evidence>
<dbReference type="AlphaFoldDB" id="A0A0S2I0X6"/>
<feature type="transmembrane region" description="Helical" evidence="5">
    <location>
        <begin position="141"/>
        <end position="159"/>
    </location>
</feature>
<feature type="transmembrane region" description="Helical" evidence="5">
    <location>
        <begin position="115"/>
        <end position="134"/>
    </location>
</feature>
<reference evidence="7 8" key="1">
    <citation type="submission" date="2015-11" db="EMBL/GenBank/DDBJ databases">
        <title>Description and complete genome sequence of a novel strain predominating in hypersaline microbial mats and representing a new family of the Bacteriodetes phylum.</title>
        <authorList>
            <person name="Spring S."/>
            <person name="Bunk B."/>
            <person name="Sproer C."/>
            <person name="Klenk H.-P."/>
        </authorList>
    </citation>
    <scope>NUCLEOTIDE SEQUENCE [LARGE SCALE GENOMIC DNA]</scope>
    <source>
        <strain evidence="7 8">L21-Spi-D4</strain>
    </source>
</reference>
<evidence type="ECO:0000313" key="7">
    <source>
        <dbReference type="EMBL" id="ALO15797.1"/>
    </source>
</evidence>
<dbReference type="Gene3D" id="1.20.1540.10">
    <property type="entry name" value="Rhomboid-like"/>
    <property type="match status" value="1"/>
</dbReference>
<dbReference type="EMBL" id="CP013118">
    <property type="protein sequence ID" value="ALO15797.1"/>
    <property type="molecule type" value="Genomic_DNA"/>
</dbReference>
<name>A0A0S2I0X6_9BACT</name>
<gene>
    <name evidence="7" type="ORF">L21SP5_02164</name>
</gene>
<evidence type="ECO:0000256" key="5">
    <source>
        <dbReference type="SAM" id="Phobius"/>
    </source>
</evidence>
<dbReference type="PANTHER" id="PTHR43731">
    <property type="entry name" value="RHOMBOID PROTEASE"/>
    <property type="match status" value="1"/>
</dbReference>
<dbReference type="InterPro" id="IPR022764">
    <property type="entry name" value="Peptidase_S54_rhomboid_dom"/>
</dbReference>
<feature type="transmembrane region" description="Helical" evidence="5">
    <location>
        <begin position="12"/>
        <end position="36"/>
    </location>
</feature>
<evidence type="ECO:0000313" key="8">
    <source>
        <dbReference type="Proteomes" id="UP000064893"/>
    </source>
</evidence>
<dbReference type="PANTHER" id="PTHR43731:SF9">
    <property type="entry name" value="SLR1461 PROTEIN"/>
    <property type="match status" value="1"/>
</dbReference>
<keyword evidence="4 5" id="KW-0472">Membrane</keyword>
<dbReference type="Proteomes" id="UP000064893">
    <property type="component" value="Chromosome"/>
</dbReference>
<keyword evidence="3 5" id="KW-1133">Transmembrane helix</keyword>
<dbReference type="OrthoDB" id="465874at2"/>
<sequence>MDERTHKEGKHVRNSIFVSMLISFTVALLFIIQQFFDSEFCPGILPGEWSHFFGIFLYPFFHSDTAHLLSNLPPMFFLVAGTFYYMPRRLFIAILTIWLVSALLILAFGRSGCHLGASGIIYGLAFMLATLGFLKKQRTLGAFALIIVFMYGSMVWGVLPQDGNVSWEGHAGGALAGIMLAILWRKKAIYTDEPEEDEDDHDPEHPDMHSTHKISEAVINYHYKPNKHE</sequence>
<dbReference type="Pfam" id="PF01694">
    <property type="entry name" value="Rhomboid"/>
    <property type="match status" value="1"/>
</dbReference>
<feature type="transmembrane region" description="Helical" evidence="5">
    <location>
        <begin position="90"/>
        <end position="109"/>
    </location>
</feature>
<dbReference type="GO" id="GO:0004252">
    <property type="term" value="F:serine-type endopeptidase activity"/>
    <property type="evidence" value="ECO:0007669"/>
    <property type="project" value="InterPro"/>
</dbReference>
<evidence type="ECO:0000259" key="6">
    <source>
        <dbReference type="Pfam" id="PF01694"/>
    </source>
</evidence>
<evidence type="ECO:0000256" key="2">
    <source>
        <dbReference type="ARBA" id="ARBA00022692"/>
    </source>
</evidence>
<feature type="transmembrane region" description="Helical" evidence="5">
    <location>
        <begin position="165"/>
        <end position="184"/>
    </location>
</feature>
<evidence type="ECO:0000256" key="3">
    <source>
        <dbReference type="ARBA" id="ARBA00022989"/>
    </source>
</evidence>
<feature type="transmembrane region" description="Helical" evidence="5">
    <location>
        <begin position="66"/>
        <end position="85"/>
    </location>
</feature>
<dbReference type="STRING" id="1307839.L21SP5_02164"/>
<dbReference type="SUPFAM" id="SSF144091">
    <property type="entry name" value="Rhomboid-like"/>
    <property type="match status" value="1"/>
</dbReference>
<dbReference type="KEGG" id="blq:L21SP5_02164"/>
<comment type="subcellular location">
    <subcellularLocation>
        <location evidence="1">Membrane</location>
        <topology evidence="1">Multi-pass membrane protein</topology>
    </subcellularLocation>
</comment>
<dbReference type="GO" id="GO:0016020">
    <property type="term" value="C:membrane"/>
    <property type="evidence" value="ECO:0007669"/>
    <property type="project" value="UniProtKB-SubCell"/>
</dbReference>
<accession>A0A0S2I0X6</accession>
<organism evidence="7 8">
    <name type="scientific">Salinivirga cyanobacteriivorans</name>
    <dbReference type="NCBI Taxonomy" id="1307839"/>
    <lineage>
        <taxon>Bacteria</taxon>
        <taxon>Pseudomonadati</taxon>
        <taxon>Bacteroidota</taxon>
        <taxon>Bacteroidia</taxon>
        <taxon>Bacteroidales</taxon>
        <taxon>Salinivirgaceae</taxon>
        <taxon>Salinivirga</taxon>
    </lineage>
</organism>
<feature type="domain" description="Peptidase S54 rhomboid" evidence="6">
    <location>
        <begin position="52"/>
        <end position="185"/>
    </location>
</feature>